<dbReference type="AlphaFoldDB" id="A0A848RNN6"/>
<reference evidence="13 14" key="1">
    <citation type="submission" date="2020-04" db="EMBL/GenBank/DDBJ databases">
        <title>Antimicrobial susceptibility and clonality of vaginal-derived multi-drug resistant Mobiluncus isolates in China.</title>
        <authorList>
            <person name="Zhang X."/>
        </authorList>
    </citation>
    <scope>NUCLEOTIDE SEQUENCE [LARGE SCALE GENOMIC DNA]</scope>
    <source>
        <strain evidence="13 14">7</strain>
    </source>
</reference>
<dbReference type="GO" id="GO:0005886">
    <property type="term" value="C:plasma membrane"/>
    <property type="evidence" value="ECO:0007669"/>
    <property type="project" value="UniProtKB-SubCell"/>
</dbReference>
<dbReference type="InterPro" id="IPR006121">
    <property type="entry name" value="HMA_dom"/>
</dbReference>
<gene>
    <name evidence="13" type="ORF">HHJ74_07855</name>
</gene>
<dbReference type="NCBIfam" id="TIGR01494">
    <property type="entry name" value="ATPase_P-type"/>
    <property type="match status" value="2"/>
</dbReference>
<evidence type="ECO:0000313" key="14">
    <source>
        <dbReference type="Proteomes" id="UP000582487"/>
    </source>
</evidence>
<evidence type="ECO:0000313" key="13">
    <source>
        <dbReference type="EMBL" id="NMW93607.1"/>
    </source>
</evidence>
<feature type="transmembrane region" description="Helical" evidence="11">
    <location>
        <begin position="267"/>
        <end position="285"/>
    </location>
</feature>
<dbReference type="FunFam" id="3.30.70.100:FF:000005">
    <property type="entry name" value="Copper-exporting P-type ATPase A"/>
    <property type="match status" value="1"/>
</dbReference>
<dbReference type="InterPro" id="IPR036412">
    <property type="entry name" value="HAD-like_sf"/>
</dbReference>
<feature type="transmembrane region" description="Helical" evidence="11">
    <location>
        <begin position="686"/>
        <end position="705"/>
    </location>
</feature>
<name>A0A848RNN6_9ACTO</name>
<keyword evidence="7 11" id="KW-0472">Membrane</keyword>
<evidence type="ECO:0000256" key="10">
    <source>
        <dbReference type="SAM" id="MobiDB-lite"/>
    </source>
</evidence>
<keyword evidence="3 11" id="KW-0812">Transmembrane</keyword>
<evidence type="ECO:0000256" key="3">
    <source>
        <dbReference type="ARBA" id="ARBA00022692"/>
    </source>
</evidence>
<evidence type="ECO:0000256" key="1">
    <source>
        <dbReference type="ARBA" id="ARBA00004651"/>
    </source>
</evidence>
<dbReference type="PROSITE" id="PS00154">
    <property type="entry name" value="ATPASE_E1_E2"/>
    <property type="match status" value="1"/>
</dbReference>
<feature type="transmembrane region" description="Helical" evidence="11">
    <location>
        <begin position="464"/>
        <end position="485"/>
    </location>
</feature>
<comment type="subcellular location">
    <subcellularLocation>
        <location evidence="1">Cell membrane</location>
        <topology evidence="1">Multi-pass membrane protein</topology>
    </subcellularLocation>
</comment>
<organism evidence="13 14">
    <name type="scientific">Mobiluncus mulieris</name>
    <dbReference type="NCBI Taxonomy" id="2052"/>
    <lineage>
        <taxon>Bacteria</taxon>
        <taxon>Bacillati</taxon>
        <taxon>Actinomycetota</taxon>
        <taxon>Actinomycetes</taxon>
        <taxon>Actinomycetales</taxon>
        <taxon>Actinomycetaceae</taxon>
        <taxon>Mobiluncus</taxon>
    </lineage>
</organism>
<evidence type="ECO:0000259" key="12">
    <source>
        <dbReference type="PROSITE" id="PS50846"/>
    </source>
</evidence>
<comment type="similarity">
    <text evidence="2">Belongs to the cation transport ATPase (P-type) (TC 3.A.3) family. Type IB subfamily.</text>
</comment>
<feature type="transmembrane region" description="Helical" evidence="11">
    <location>
        <begin position="430"/>
        <end position="452"/>
    </location>
</feature>
<dbReference type="Pfam" id="PF00122">
    <property type="entry name" value="E1-E2_ATPase"/>
    <property type="match status" value="1"/>
</dbReference>
<dbReference type="Gene3D" id="3.30.70.100">
    <property type="match status" value="1"/>
</dbReference>
<dbReference type="PROSITE" id="PS01047">
    <property type="entry name" value="HMA_1"/>
    <property type="match status" value="1"/>
</dbReference>
<dbReference type="InterPro" id="IPR018303">
    <property type="entry name" value="ATPase_P-typ_P_site"/>
</dbReference>
<dbReference type="InterPro" id="IPR036163">
    <property type="entry name" value="HMA_dom_sf"/>
</dbReference>
<comment type="caution">
    <text evidence="13">The sequence shown here is derived from an EMBL/GenBank/DDBJ whole genome shotgun (WGS) entry which is preliminary data.</text>
</comment>
<dbReference type="InterPro" id="IPR008250">
    <property type="entry name" value="ATPase_P-typ_transduc_dom_A_sf"/>
</dbReference>
<dbReference type="EMBL" id="JABCUV010000008">
    <property type="protein sequence ID" value="NMW93607.1"/>
    <property type="molecule type" value="Genomic_DNA"/>
</dbReference>
<dbReference type="SUPFAM" id="SSF56784">
    <property type="entry name" value="HAD-like"/>
    <property type="match status" value="1"/>
</dbReference>
<feature type="compositionally biased region" description="Polar residues" evidence="10">
    <location>
        <begin position="103"/>
        <end position="116"/>
    </location>
</feature>
<evidence type="ECO:0000256" key="2">
    <source>
        <dbReference type="ARBA" id="ARBA00006024"/>
    </source>
</evidence>
<keyword evidence="4" id="KW-0479">Metal-binding</keyword>
<dbReference type="Pfam" id="PF00403">
    <property type="entry name" value="HMA"/>
    <property type="match status" value="1"/>
</dbReference>
<dbReference type="RefSeq" id="WP_004015980.1">
    <property type="nucleotide sequence ID" value="NZ_JABCUO010000021.1"/>
</dbReference>
<dbReference type="PRINTS" id="PR00120">
    <property type="entry name" value="HATPASE"/>
</dbReference>
<feature type="transmembrane region" description="Helical" evidence="11">
    <location>
        <begin position="217"/>
        <end position="238"/>
    </location>
</feature>
<dbReference type="InterPro" id="IPR017969">
    <property type="entry name" value="Heavy-metal-associated_CS"/>
</dbReference>
<keyword evidence="6 11" id="KW-1133">Transmembrane helix</keyword>
<dbReference type="GO" id="GO:0055070">
    <property type="term" value="P:copper ion homeostasis"/>
    <property type="evidence" value="ECO:0007669"/>
    <property type="project" value="TreeGrafter"/>
</dbReference>
<dbReference type="PROSITE" id="PS01229">
    <property type="entry name" value="COF_2"/>
    <property type="match status" value="1"/>
</dbReference>
<dbReference type="PANTHER" id="PTHR43520:SF8">
    <property type="entry name" value="P-TYPE CU(+) TRANSPORTER"/>
    <property type="match status" value="1"/>
</dbReference>
<dbReference type="FunFam" id="2.70.150.10:FF:000002">
    <property type="entry name" value="Copper-transporting ATPase 1, putative"/>
    <property type="match status" value="1"/>
</dbReference>
<dbReference type="CDD" id="cd00371">
    <property type="entry name" value="HMA"/>
    <property type="match status" value="1"/>
</dbReference>
<evidence type="ECO:0000256" key="6">
    <source>
        <dbReference type="ARBA" id="ARBA00022989"/>
    </source>
</evidence>
<dbReference type="InterPro" id="IPR023214">
    <property type="entry name" value="HAD_sf"/>
</dbReference>
<dbReference type="GO" id="GO:0016887">
    <property type="term" value="F:ATP hydrolysis activity"/>
    <property type="evidence" value="ECO:0007669"/>
    <property type="project" value="InterPro"/>
</dbReference>
<evidence type="ECO:0000256" key="11">
    <source>
        <dbReference type="SAM" id="Phobius"/>
    </source>
</evidence>
<accession>A0A848RNN6</accession>
<dbReference type="SUPFAM" id="SSF81653">
    <property type="entry name" value="Calcium ATPase, transduction domain A"/>
    <property type="match status" value="1"/>
</dbReference>
<dbReference type="Gene3D" id="2.70.150.10">
    <property type="entry name" value="Calcium-transporting ATPase, cytoplasmic transduction domain A"/>
    <property type="match status" value="1"/>
</dbReference>
<evidence type="ECO:0000256" key="8">
    <source>
        <dbReference type="ARBA" id="ARBA00049360"/>
    </source>
</evidence>
<dbReference type="Pfam" id="PF00702">
    <property type="entry name" value="Hydrolase"/>
    <property type="match status" value="1"/>
</dbReference>
<feature type="transmembrane region" description="Helical" evidence="11">
    <location>
        <begin position="152"/>
        <end position="173"/>
    </location>
</feature>
<sequence>MTKAANTAVNTAANTREVTLKIGGMTCASCVARVEKKLNRLDGVEAEVNLALETAHVTLSQSVAVADLISTVEKAGYTAQLAGDVAGGHAGHEVPAEVAPHKINSSSQISQLTQSDKGLKSSRHADGNPKSPRAVGGEAAVKDPKTSRSHGLAKSLVIGLILGLPVMILSMVPALQFPGWQWLVAGLSLPVIGYCAKPFHRAAWQALRGGTATMDTLVSLSILVATIYSWAAVLFTPAGHIGMTMNMSLNPLEAASHVDGMGHAPEIYFETGVMITVFLLIGRFLEARAKSRARESLDALLNLGAKTATRVRRAASDTAAADVVWQETVVDVVDLKLGEFFRVQPGEKIATDGRVIEGVSSVDESMLTGESMPVAKTTGDTVIGATINTEGTLIVEVTRVGSQTRLAQITRLVTLAQAGKAPVARLADRVSAVFVPVVIGIAVLTFTGWLLAEKPLVSALSAGISVLIVACPCALGLATPTALLVGSTRASRAGILLSGPQVLEEARGINTIVFDKTGTLTRVKQISRVDLFDKNTPGMGLAPHESETPPQPGKFTEEIKPEAAPAISQLRELGIEPVMLSGDTAARAQRVADAVGIKQVVAEVTPEGKLAVVRDLQDEGKTVAMVGDGVNDAAALAQANLGVALASGTDVALAAADITLVNPSLTAVPAAIRISRATLRVIKQNLAWAFGYNILVIPLAAAGLLHPMLSGALMAASSVIVVTNSLRLRRSKILPDT</sequence>
<comment type="catalytic activity">
    <reaction evidence="8">
        <text>ATP + H2O = ADP + phosphate + H(+)</text>
        <dbReference type="Rhea" id="RHEA:13065"/>
        <dbReference type="ChEBI" id="CHEBI:15377"/>
        <dbReference type="ChEBI" id="CHEBI:15378"/>
        <dbReference type="ChEBI" id="CHEBI:30616"/>
        <dbReference type="ChEBI" id="CHEBI:43474"/>
        <dbReference type="ChEBI" id="CHEBI:456216"/>
    </reaction>
</comment>
<protein>
    <recommendedName>
        <fullName evidence="9">Cation-transporting P-type ATPase B</fullName>
    </recommendedName>
</protein>
<dbReference type="InterPro" id="IPR059000">
    <property type="entry name" value="ATPase_P-type_domA"/>
</dbReference>
<feature type="transmembrane region" description="Helical" evidence="11">
    <location>
        <begin position="711"/>
        <end position="728"/>
    </location>
</feature>
<feature type="region of interest" description="Disordered" evidence="10">
    <location>
        <begin position="103"/>
        <end position="146"/>
    </location>
</feature>
<dbReference type="PANTHER" id="PTHR43520">
    <property type="entry name" value="ATP7, ISOFORM B"/>
    <property type="match status" value="1"/>
</dbReference>
<dbReference type="GO" id="GO:0005507">
    <property type="term" value="F:copper ion binding"/>
    <property type="evidence" value="ECO:0007669"/>
    <property type="project" value="TreeGrafter"/>
</dbReference>
<feature type="transmembrane region" description="Helical" evidence="11">
    <location>
        <begin position="179"/>
        <end position="196"/>
    </location>
</feature>
<dbReference type="InterPro" id="IPR001757">
    <property type="entry name" value="P_typ_ATPase"/>
</dbReference>
<evidence type="ECO:0000256" key="4">
    <source>
        <dbReference type="ARBA" id="ARBA00022723"/>
    </source>
</evidence>
<evidence type="ECO:0000256" key="7">
    <source>
        <dbReference type="ARBA" id="ARBA00023136"/>
    </source>
</evidence>
<dbReference type="InterPro" id="IPR023298">
    <property type="entry name" value="ATPase_P-typ_TM_dom_sf"/>
</dbReference>
<proteinExistence type="inferred from homology"/>
<evidence type="ECO:0000256" key="9">
    <source>
        <dbReference type="ARBA" id="ARBA00074171"/>
    </source>
</evidence>
<dbReference type="SUPFAM" id="SSF81665">
    <property type="entry name" value="Calcium ATPase, transmembrane domain M"/>
    <property type="match status" value="1"/>
</dbReference>
<dbReference type="GO" id="GO:0043682">
    <property type="term" value="F:P-type divalent copper transporter activity"/>
    <property type="evidence" value="ECO:0007669"/>
    <property type="project" value="TreeGrafter"/>
</dbReference>
<feature type="domain" description="HMA" evidence="12">
    <location>
        <begin position="16"/>
        <end position="80"/>
    </location>
</feature>
<evidence type="ECO:0000256" key="5">
    <source>
        <dbReference type="ARBA" id="ARBA00022967"/>
    </source>
</evidence>
<keyword evidence="5" id="KW-1278">Translocase</keyword>
<dbReference type="Proteomes" id="UP000582487">
    <property type="component" value="Unassembled WGS sequence"/>
</dbReference>
<dbReference type="PRINTS" id="PR00119">
    <property type="entry name" value="CATATPASE"/>
</dbReference>
<dbReference type="Gene3D" id="3.40.50.1000">
    <property type="entry name" value="HAD superfamily/HAD-like"/>
    <property type="match status" value="1"/>
</dbReference>
<dbReference type="SUPFAM" id="SSF55008">
    <property type="entry name" value="HMA, heavy metal-associated domain"/>
    <property type="match status" value="1"/>
</dbReference>
<dbReference type="PROSITE" id="PS50846">
    <property type="entry name" value="HMA_2"/>
    <property type="match status" value="1"/>
</dbReference>
<feature type="compositionally biased region" description="Basic and acidic residues" evidence="10">
    <location>
        <begin position="117"/>
        <end position="127"/>
    </location>
</feature>
<dbReference type="GO" id="GO:0005524">
    <property type="term" value="F:ATP binding"/>
    <property type="evidence" value="ECO:0007669"/>
    <property type="project" value="InterPro"/>
</dbReference>